<evidence type="ECO:0000313" key="9">
    <source>
        <dbReference type="Proteomes" id="UP001632038"/>
    </source>
</evidence>
<dbReference type="AlphaFoldDB" id="A0ABD3CWR8"/>
<keyword evidence="9" id="KW-1185">Reference proteome</keyword>
<protein>
    <submittedName>
        <fullName evidence="8">Uncharacterized protein</fullName>
    </submittedName>
</protein>
<sequence>MNISSSEYSSGCESGWTMYLDQHSNSGYCNNNNNNNNQFVSKYEEKHNGEEDEDLSMVSDASSGPPQFHYQSNSSYADAGASVYSQYYGYYTPEQDKKKSNNKSKTKDTVVSVHSSKKKQHNLCLDDTASSPVFDHFSQDNVPPDFTQQLSSAQYEGEFSMTKKRFGFFKSSTKGKSRQFDGKKEAIRKYSFSQCV</sequence>
<evidence type="ECO:0000256" key="1">
    <source>
        <dbReference type="ARBA" id="ARBA00004496"/>
    </source>
</evidence>
<evidence type="ECO:0000256" key="2">
    <source>
        <dbReference type="ARBA" id="ARBA00022490"/>
    </source>
</evidence>
<gene>
    <name evidence="8" type="ORF">CASFOL_021176</name>
</gene>
<dbReference type="GO" id="GO:0009691">
    <property type="term" value="P:cytokinin biosynthetic process"/>
    <property type="evidence" value="ECO:0007669"/>
    <property type="project" value="UniProtKB-KW"/>
</dbReference>
<evidence type="ECO:0000256" key="6">
    <source>
        <dbReference type="ARBA" id="ARBA00024199"/>
    </source>
</evidence>
<dbReference type="GO" id="GO:0009736">
    <property type="term" value="P:cytokinin-activated signaling pathway"/>
    <property type="evidence" value="ECO:0007669"/>
    <property type="project" value="UniProtKB-KW"/>
</dbReference>
<evidence type="ECO:0000256" key="7">
    <source>
        <dbReference type="SAM" id="MobiDB-lite"/>
    </source>
</evidence>
<comment type="caution">
    <text evidence="8">The sequence shown here is derived from an EMBL/GenBank/DDBJ whole genome shotgun (WGS) entry which is preliminary data.</text>
</comment>
<comment type="similarity">
    <text evidence="6">Belongs to the SOFL plant protein family.</text>
</comment>
<evidence type="ECO:0000256" key="3">
    <source>
        <dbReference type="ARBA" id="ARBA00022712"/>
    </source>
</evidence>
<accession>A0ABD3CWR8</accession>
<name>A0ABD3CWR8_9LAMI</name>
<proteinExistence type="inferred from homology"/>
<dbReference type="GO" id="GO:0005737">
    <property type="term" value="C:cytoplasm"/>
    <property type="evidence" value="ECO:0007669"/>
    <property type="project" value="UniProtKB-SubCell"/>
</dbReference>
<organism evidence="8 9">
    <name type="scientific">Castilleja foliolosa</name>
    <dbReference type="NCBI Taxonomy" id="1961234"/>
    <lineage>
        <taxon>Eukaryota</taxon>
        <taxon>Viridiplantae</taxon>
        <taxon>Streptophyta</taxon>
        <taxon>Embryophyta</taxon>
        <taxon>Tracheophyta</taxon>
        <taxon>Spermatophyta</taxon>
        <taxon>Magnoliopsida</taxon>
        <taxon>eudicotyledons</taxon>
        <taxon>Gunneridae</taxon>
        <taxon>Pentapetalae</taxon>
        <taxon>asterids</taxon>
        <taxon>lamiids</taxon>
        <taxon>Lamiales</taxon>
        <taxon>Orobanchaceae</taxon>
        <taxon>Pedicularideae</taxon>
        <taxon>Castillejinae</taxon>
        <taxon>Castilleja</taxon>
    </lineage>
</organism>
<keyword evidence="2" id="KW-0963">Cytoplasm</keyword>
<dbReference type="EMBL" id="JAVIJP010000028">
    <property type="protein sequence ID" value="KAL3634122.1"/>
    <property type="molecule type" value="Genomic_DNA"/>
</dbReference>
<evidence type="ECO:0000313" key="8">
    <source>
        <dbReference type="EMBL" id="KAL3634122.1"/>
    </source>
</evidence>
<dbReference type="InterPro" id="IPR044670">
    <property type="entry name" value="SOFL"/>
</dbReference>
<evidence type="ECO:0000256" key="5">
    <source>
        <dbReference type="ARBA" id="ARBA00023242"/>
    </source>
</evidence>
<comment type="subcellular location">
    <subcellularLocation>
        <location evidence="1">Cytoplasm</location>
    </subcellularLocation>
</comment>
<reference evidence="9" key="1">
    <citation type="journal article" date="2024" name="IScience">
        <title>Strigolactones Initiate the Formation of Haustorium-like Structures in Castilleja.</title>
        <authorList>
            <person name="Buerger M."/>
            <person name="Peterson D."/>
            <person name="Chory J."/>
        </authorList>
    </citation>
    <scope>NUCLEOTIDE SEQUENCE [LARGE SCALE GENOMIC DNA]</scope>
</reference>
<keyword evidence="3" id="KW-0203">Cytokinin biosynthesis</keyword>
<evidence type="ECO:0000256" key="4">
    <source>
        <dbReference type="ARBA" id="ARBA00022864"/>
    </source>
</evidence>
<keyword evidence="5" id="KW-0539">Nucleus</keyword>
<feature type="region of interest" description="Disordered" evidence="7">
    <location>
        <begin position="30"/>
        <end position="73"/>
    </location>
</feature>
<dbReference type="PANTHER" id="PTHR33347">
    <property type="entry name" value="OSJNBA0091C07.3 PROTEIN"/>
    <property type="match status" value="1"/>
</dbReference>
<dbReference type="Proteomes" id="UP001632038">
    <property type="component" value="Unassembled WGS sequence"/>
</dbReference>
<dbReference type="PANTHER" id="PTHR33347:SF34">
    <property type="entry name" value="PROTEIN SOB FIVE-LIKE 6"/>
    <property type="match status" value="1"/>
</dbReference>
<keyword evidence="4" id="KW-0932">Cytokinin signaling pathway</keyword>
<feature type="compositionally biased region" description="Polar residues" evidence="7">
    <location>
        <begin position="59"/>
        <end position="73"/>
    </location>
</feature>